<feature type="transmembrane region" description="Helical" evidence="2">
    <location>
        <begin position="88"/>
        <end position="107"/>
    </location>
</feature>
<evidence type="ECO:0000313" key="3">
    <source>
        <dbReference type="EMBL" id="CAB4342460.1"/>
    </source>
</evidence>
<dbReference type="InterPro" id="IPR021403">
    <property type="entry name" value="DUF3043"/>
</dbReference>
<feature type="transmembrane region" description="Helical" evidence="2">
    <location>
        <begin position="113"/>
        <end position="130"/>
    </location>
</feature>
<proteinExistence type="predicted"/>
<evidence type="ECO:0000256" key="2">
    <source>
        <dbReference type="SAM" id="Phobius"/>
    </source>
</evidence>
<keyword evidence="2" id="KW-0812">Transmembrane</keyword>
<feature type="region of interest" description="Disordered" evidence="1">
    <location>
        <begin position="1"/>
        <end position="49"/>
    </location>
</feature>
<reference evidence="3" key="1">
    <citation type="submission" date="2020-05" db="EMBL/GenBank/DDBJ databases">
        <authorList>
            <person name="Chiriac C."/>
            <person name="Salcher M."/>
            <person name="Ghai R."/>
            <person name="Kavagutti S V."/>
        </authorList>
    </citation>
    <scope>NUCLEOTIDE SEQUENCE</scope>
</reference>
<name>A0A6J5ZPC4_9ZZZZ</name>
<accession>A0A6J5ZPC4</accession>
<sequence length="176" mass="19858">MTESTSDKKGRPTPKRKDSEAARKVSSIAPASTREEKKRAKDAARAGRNASRAAYLRGDENALPFRDKGPVRKFVRNYVDSRRSIGEYFLPIIFVVLVLTLIPSPIFQVGSIIIMYSVLLTSVVDGYFLSRKIKQIVSEKFPDAQLKGLGMYGWLRSTQMRRMRTPKPVVSRGESF</sequence>
<keyword evidence="2" id="KW-0472">Membrane</keyword>
<feature type="compositionally biased region" description="Basic and acidic residues" evidence="1">
    <location>
        <begin position="33"/>
        <end position="45"/>
    </location>
</feature>
<keyword evidence="2" id="KW-1133">Transmembrane helix</keyword>
<dbReference type="Pfam" id="PF11241">
    <property type="entry name" value="DUF3043"/>
    <property type="match status" value="1"/>
</dbReference>
<dbReference type="EMBL" id="CAESAB010000056">
    <property type="protein sequence ID" value="CAB4342460.1"/>
    <property type="molecule type" value="Genomic_DNA"/>
</dbReference>
<gene>
    <name evidence="3" type="ORF">UFOPK3820_01093</name>
</gene>
<protein>
    <submittedName>
        <fullName evidence="3">Unannotated protein</fullName>
    </submittedName>
</protein>
<evidence type="ECO:0000256" key="1">
    <source>
        <dbReference type="SAM" id="MobiDB-lite"/>
    </source>
</evidence>
<organism evidence="3">
    <name type="scientific">freshwater metagenome</name>
    <dbReference type="NCBI Taxonomy" id="449393"/>
    <lineage>
        <taxon>unclassified sequences</taxon>
        <taxon>metagenomes</taxon>
        <taxon>ecological metagenomes</taxon>
    </lineage>
</organism>
<dbReference type="AlphaFoldDB" id="A0A6J5ZPC4"/>
<feature type="compositionally biased region" description="Basic and acidic residues" evidence="1">
    <location>
        <begin position="1"/>
        <end position="23"/>
    </location>
</feature>